<organism evidence="1 2">
    <name type="scientific">Acinetobacter kyonggiensis</name>
    <dbReference type="NCBI Taxonomy" id="595670"/>
    <lineage>
        <taxon>Bacteria</taxon>
        <taxon>Pseudomonadati</taxon>
        <taxon>Pseudomonadota</taxon>
        <taxon>Gammaproteobacteria</taxon>
        <taxon>Moraxellales</taxon>
        <taxon>Moraxellaceae</taxon>
        <taxon>Acinetobacter</taxon>
    </lineage>
</organism>
<reference evidence="2" key="1">
    <citation type="submission" date="2016-10" db="EMBL/GenBank/DDBJ databases">
        <authorList>
            <person name="Varghese N."/>
            <person name="Submissions S."/>
        </authorList>
    </citation>
    <scope>NUCLEOTIDE SEQUENCE [LARGE SCALE GENOMIC DNA]</scope>
    <source>
        <strain evidence="2">ANC 5109</strain>
    </source>
</reference>
<evidence type="ECO:0000313" key="2">
    <source>
        <dbReference type="Proteomes" id="UP000199035"/>
    </source>
</evidence>
<proteinExistence type="predicted"/>
<keyword evidence="2" id="KW-1185">Reference proteome</keyword>
<evidence type="ECO:0000313" key="1">
    <source>
        <dbReference type="EMBL" id="SDY67196.1"/>
    </source>
</evidence>
<dbReference type="Proteomes" id="UP000199035">
    <property type="component" value="Unassembled WGS sequence"/>
</dbReference>
<protein>
    <submittedName>
        <fullName evidence="1">Uncharacterized protein</fullName>
    </submittedName>
</protein>
<gene>
    <name evidence="1" type="ORF">SAMN05421643_1208</name>
</gene>
<name>A0A1H3LS90_9GAMM</name>
<accession>A0A1H3LS90</accession>
<sequence>MQRFVNQIFESFHAFMQLSMPDVYAKIFFFVTGSSRVSDLSFDRLHQFFCKVPSIQEALIDAYGSDGQHAWWFKFQINVEHPLAWQTVQELGHVLNYISKNERLPTQFLPVSPPPYMNGEAKDFLAWVIQCNHPDFPPDVVCDWLEARLPQPVEDESQWKIKTDLSELDKIKDADLDKLVPPNPQS</sequence>
<dbReference type="EMBL" id="FNPK01000020">
    <property type="protein sequence ID" value="SDY67196.1"/>
    <property type="molecule type" value="Genomic_DNA"/>
</dbReference>
<dbReference type="AlphaFoldDB" id="A0A1H3LS90"/>